<keyword evidence="2" id="KW-1185">Reference proteome</keyword>
<dbReference type="AlphaFoldDB" id="A0A143QSM1"/>
<accession>A0A143QSM1</accession>
<name>A0A143QSM1_RHOFA</name>
<reference evidence="1 2" key="1">
    <citation type="journal article" date="2016" name="Genome Announc.">
        <title>Complete Genome and Plasmid Sequences for Rhodococcus fascians D188 and Draft Sequences for Rhodococcus Isolates PBTS 1 and PBTS 2.</title>
        <authorList>
            <person name="Stamler R.A."/>
            <person name="Vereecke D."/>
            <person name="Zhang Y."/>
            <person name="Schilkey F."/>
            <person name="Devitt N."/>
            <person name="Randall J.J."/>
        </authorList>
    </citation>
    <scope>NUCLEOTIDE SEQUENCE [LARGE SCALE GENOMIC DNA]</scope>
    <source>
        <strain evidence="1 2">PBTS2</strain>
    </source>
</reference>
<proteinExistence type="predicted"/>
<dbReference type="EMBL" id="CP015220">
    <property type="protein sequence ID" value="AMY25939.1"/>
    <property type="molecule type" value="Genomic_DNA"/>
</dbReference>
<reference evidence="2" key="2">
    <citation type="submission" date="2016-04" db="EMBL/GenBank/DDBJ databases">
        <title>Complete Genome and Plasmid Sequences for Rhodococcus fascians D188 and Draft Sequences for Rhodococcus spp. Isolates PBTS 1 and PBTS 2.</title>
        <authorList>
            <person name="Stamer R."/>
            <person name="Vereecke D."/>
            <person name="Zhang Y."/>
            <person name="Schilkey F."/>
            <person name="Devitt N."/>
            <person name="Randall J."/>
        </authorList>
    </citation>
    <scope>NUCLEOTIDE SEQUENCE [LARGE SCALE GENOMIC DNA]</scope>
    <source>
        <strain evidence="2">PBTS2</strain>
    </source>
</reference>
<evidence type="ECO:0000313" key="1">
    <source>
        <dbReference type="EMBL" id="AMY25939.1"/>
    </source>
</evidence>
<dbReference type="GeneID" id="93554922"/>
<evidence type="ECO:0008006" key="3">
    <source>
        <dbReference type="Google" id="ProtNLM"/>
    </source>
</evidence>
<dbReference type="OrthoDB" id="4481923at2"/>
<dbReference type="RefSeq" id="WP_032364406.1">
    <property type="nucleotide sequence ID" value="NZ_CP015220.1"/>
</dbReference>
<sequence>MTVQIDSLAAGTSNADNAIADVDQLFDEVSTLDANILDAIERRTRLARTLAAVTPDATVSDTTADPYADLGNDGRVFSRMLSRLAQITR</sequence>
<dbReference type="Proteomes" id="UP000076038">
    <property type="component" value="Chromosome"/>
</dbReference>
<evidence type="ECO:0000313" key="2">
    <source>
        <dbReference type="Proteomes" id="UP000076038"/>
    </source>
</evidence>
<organism evidence="1 2">
    <name type="scientific">Rhodococcoides fascians</name>
    <name type="common">Rhodococcus fascians</name>
    <dbReference type="NCBI Taxonomy" id="1828"/>
    <lineage>
        <taxon>Bacteria</taxon>
        <taxon>Bacillati</taxon>
        <taxon>Actinomycetota</taxon>
        <taxon>Actinomycetes</taxon>
        <taxon>Mycobacteriales</taxon>
        <taxon>Nocardiaceae</taxon>
        <taxon>Rhodococcoides</taxon>
    </lineage>
</organism>
<accession>A0A260TQD6</accession>
<gene>
    <name evidence="1" type="ORF">A3Q41_04675</name>
</gene>
<dbReference type="KEGG" id="rhs:A3Q41_04675"/>
<protein>
    <recommendedName>
        <fullName evidence="3">Chorismate mutase</fullName>
    </recommendedName>
</protein>
<dbReference type="PATRIC" id="fig|1653479.3.peg.4729"/>